<keyword evidence="2" id="KW-1185">Reference proteome</keyword>
<organism evidence="1 2">
    <name type="scientific">Streptomyces caatingaensis</name>
    <dbReference type="NCBI Taxonomy" id="1678637"/>
    <lineage>
        <taxon>Bacteria</taxon>
        <taxon>Bacillati</taxon>
        <taxon>Actinomycetota</taxon>
        <taxon>Actinomycetes</taxon>
        <taxon>Kitasatosporales</taxon>
        <taxon>Streptomycetaceae</taxon>
        <taxon>Streptomyces</taxon>
    </lineage>
</organism>
<sequence length="138" mass="14199">MFAAVLFLEDEQSDSFALGGDGEVRWCLAAPMGRGRALCGSERCLVALGCGGGDEGLDDAQGSSLEGSGQAHGLRLLLEGGYDGMGFGESGRHRGRGEFREAPGRDVDQLDLIAAVGAVSVDFLRVRDLAGLAGGVDP</sequence>
<name>A0A0K9XE91_9ACTN</name>
<accession>A0A0K9XE91</accession>
<reference evidence="2" key="1">
    <citation type="submission" date="2015-07" db="EMBL/GenBank/DDBJ databases">
        <title>Draft genome sequence of Streptomyces sp. CMAA 1322, a bacterium isolated from Caatinga biome, from dry forest semiarid of Brazil.</title>
        <authorList>
            <person name="Santos S.N."/>
            <person name="Gacesa R."/>
            <person name="Taketani R.G."/>
            <person name="Long P.F."/>
            <person name="Melo I.S."/>
        </authorList>
    </citation>
    <scope>NUCLEOTIDE SEQUENCE [LARGE SCALE GENOMIC DNA]</scope>
    <source>
        <strain evidence="2">CMAA 1322</strain>
    </source>
</reference>
<proteinExistence type="predicted"/>
<gene>
    <name evidence="1" type="ORF">AC230_15515</name>
</gene>
<dbReference type="Proteomes" id="UP000037288">
    <property type="component" value="Unassembled WGS sequence"/>
</dbReference>
<comment type="caution">
    <text evidence="1">The sequence shown here is derived from an EMBL/GenBank/DDBJ whole genome shotgun (WGS) entry which is preliminary data.</text>
</comment>
<protein>
    <submittedName>
        <fullName evidence="1">Uncharacterized protein</fullName>
    </submittedName>
</protein>
<evidence type="ECO:0000313" key="1">
    <source>
        <dbReference type="EMBL" id="KNB51734.1"/>
    </source>
</evidence>
<dbReference type="AlphaFoldDB" id="A0A0K9XE91"/>
<evidence type="ECO:0000313" key="2">
    <source>
        <dbReference type="Proteomes" id="UP000037288"/>
    </source>
</evidence>
<dbReference type="EMBL" id="LFXA01000009">
    <property type="protein sequence ID" value="KNB51734.1"/>
    <property type="molecule type" value="Genomic_DNA"/>
</dbReference>